<name>A0A5E6WKA0_PSEFL</name>
<dbReference type="EMBL" id="CABVHF010000029">
    <property type="protein sequence ID" value="VVN29339.1"/>
    <property type="molecule type" value="Genomic_DNA"/>
</dbReference>
<gene>
    <name evidence="2" type="ORF">PS631_04812</name>
</gene>
<dbReference type="Gene3D" id="3.40.630.30">
    <property type="match status" value="1"/>
</dbReference>
<evidence type="ECO:0000259" key="1">
    <source>
        <dbReference type="PROSITE" id="PS51186"/>
    </source>
</evidence>
<dbReference type="AlphaFoldDB" id="A0A5E6WKA0"/>
<dbReference type="GO" id="GO:0016747">
    <property type="term" value="F:acyltransferase activity, transferring groups other than amino-acyl groups"/>
    <property type="evidence" value="ECO:0007669"/>
    <property type="project" value="InterPro"/>
</dbReference>
<organism evidence="2 3">
    <name type="scientific">Pseudomonas fluorescens</name>
    <dbReference type="NCBI Taxonomy" id="294"/>
    <lineage>
        <taxon>Bacteria</taxon>
        <taxon>Pseudomonadati</taxon>
        <taxon>Pseudomonadota</taxon>
        <taxon>Gammaproteobacteria</taxon>
        <taxon>Pseudomonadales</taxon>
        <taxon>Pseudomonadaceae</taxon>
        <taxon>Pseudomonas</taxon>
    </lineage>
</organism>
<accession>A0A5E6WKA0</accession>
<evidence type="ECO:0000313" key="2">
    <source>
        <dbReference type="EMBL" id="VVN29339.1"/>
    </source>
</evidence>
<dbReference type="PROSITE" id="PS51186">
    <property type="entry name" value="GNAT"/>
    <property type="match status" value="1"/>
</dbReference>
<dbReference type="Proteomes" id="UP000399692">
    <property type="component" value="Unassembled WGS sequence"/>
</dbReference>
<dbReference type="SUPFAM" id="SSF55729">
    <property type="entry name" value="Acyl-CoA N-acyltransferases (Nat)"/>
    <property type="match status" value="1"/>
</dbReference>
<dbReference type="Pfam" id="PF13508">
    <property type="entry name" value="Acetyltransf_7"/>
    <property type="match status" value="1"/>
</dbReference>
<dbReference type="CDD" id="cd04301">
    <property type="entry name" value="NAT_SF"/>
    <property type="match status" value="1"/>
</dbReference>
<evidence type="ECO:0000313" key="3">
    <source>
        <dbReference type="Proteomes" id="UP000399692"/>
    </source>
</evidence>
<feature type="domain" description="N-acetyltransferase" evidence="1">
    <location>
        <begin position="1"/>
        <end position="123"/>
    </location>
</feature>
<dbReference type="InterPro" id="IPR000182">
    <property type="entry name" value="GNAT_dom"/>
</dbReference>
<dbReference type="InterPro" id="IPR016181">
    <property type="entry name" value="Acyl_CoA_acyltransferase"/>
</dbReference>
<protein>
    <recommendedName>
        <fullName evidence="1">N-acetyltransferase domain-containing protein</fullName>
    </recommendedName>
</protein>
<reference evidence="2 3" key="1">
    <citation type="submission" date="2019-09" db="EMBL/GenBank/DDBJ databases">
        <authorList>
            <person name="Chandra G."/>
            <person name="Truman W A."/>
        </authorList>
    </citation>
    <scope>NUCLEOTIDE SEQUENCE [LARGE SCALE GENOMIC DNA]</scope>
    <source>
        <strain evidence="2">PS631</strain>
    </source>
</reference>
<sequence length="149" mass="16086">MTALTYAPLCGLEQRLLDHFYRQQGSRMRSAAGGALWVARAGAIVAGMSLSPVGHGQWLTGLLVDPQWRGRGIAGQLIEASLATASGPVWLFCHPELLPFYQRLGFGPAHDLPEALSMRLARYQRSKNLVALGRDQSSPMSSPGNNTSV</sequence>
<proteinExistence type="predicted"/>